<dbReference type="AlphaFoldDB" id="H1DI83"/>
<evidence type="ECO:0000313" key="1">
    <source>
        <dbReference type="EMBL" id="EHP46495.1"/>
    </source>
</evidence>
<name>H1DI83_9BACT</name>
<proteinExistence type="predicted"/>
<sequence length="77" mass="8834">MLVSFLAECPFIPDGKVFIPCFKNKFSGCLSLLPIRTTYSLVLFLNSNFCKDRIMIGQKACIRDIGNISEFIYLYVR</sequence>
<organism evidence="1 2">
    <name type="scientific">Odoribacter laneus YIT 12061</name>
    <dbReference type="NCBI Taxonomy" id="742817"/>
    <lineage>
        <taxon>Bacteria</taxon>
        <taxon>Pseudomonadati</taxon>
        <taxon>Bacteroidota</taxon>
        <taxon>Bacteroidia</taxon>
        <taxon>Bacteroidales</taxon>
        <taxon>Odoribacteraceae</taxon>
        <taxon>Odoribacter</taxon>
    </lineage>
</organism>
<comment type="caution">
    <text evidence="1">The sequence shown here is derived from an EMBL/GenBank/DDBJ whole genome shotgun (WGS) entry which is preliminary data.</text>
</comment>
<dbReference type="EMBL" id="ADMC01000025">
    <property type="protein sequence ID" value="EHP46495.1"/>
    <property type="molecule type" value="Genomic_DNA"/>
</dbReference>
<protein>
    <submittedName>
        <fullName evidence="1">Uncharacterized protein</fullName>
    </submittedName>
</protein>
<gene>
    <name evidence="1" type="ORF">HMPREF9449_02112</name>
</gene>
<accession>H1DI83</accession>
<dbReference type="Proteomes" id="UP000004892">
    <property type="component" value="Unassembled WGS sequence"/>
</dbReference>
<dbReference type="HOGENOM" id="CLU_2634616_0_0_10"/>
<keyword evidence="2" id="KW-1185">Reference proteome</keyword>
<evidence type="ECO:0000313" key="2">
    <source>
        <dbReference type="Proteomes" id="UP000004892"/>
    </source>
</evidence>
<reference evidence="1 2" key="1">
    <citation type="submission" date="2012-01" db="EMBL/GenBank/DDBJ databases">
        <title>The Genome Sequence of Odoribacter laneus YIT 12061.</title>
        <authorList>
            <consortium name="The Broad Institute Genome Sequencing Platform"/>
            <person name="Earl A."/>
            <person name="Ward D."/>
            <person name="Feldgarden M."/>
            <person name="Gevers D."/>
            <person name="Morotomi M."/>
            <person name="Young S.K."/>
            <person name="Zeng Q."/>
            <person name="Gargeya S."/>
            <person name="Fitzgerald M."/>
            <person name="Haas B."/>
            <person name="Abouelleil A."/>
            <person name="Alvarado L."/>
            <person name="Arachchi H.M."/>
            <person name="Berlin A."/>
            <person name="Chapman S.B."/>
            <person name="Gearin G."/>
            <person name="Goldberg J."/>
            <person name="Griggs A."/>
            <person name="Gujja S."/>
            <person name="Hansen M."/>
            <person name="Heiman D."/>
            <person name="Howarth C."/>
            <person name="Larimer J."/>
            <person name="Lui A."/>
            <person name="MacDonald P.J.P."/>
            <person name="McCowen C."/>
            <person name="Montmayeur A."/>
            <person name="Murphy C."/>
            <person name="Neiman D."/>
            <person name="Pearson M."/>
            <person name="Priest M."/>
            <person name="Roberts A."/>
            <person name="Saif S."/>
            <person name="Shea T."/>
            <person name="Sisk P."/>
            <person name="Stolte C."/>
            <person name="Sykes S."/>
            <person name="Wortman J."/>
            <person name="Nusbaum C."/>
            <person name="Birren B."/>
        </authorList>
    </citation>
    <scope>NUCLEOTIDE SEQUENCE [LARGE SCALE GENOMIC DNA]</scope>
    <source>
        <strain evidence="1 2">YIT 12061</strain>
    </source>
</reference>